<keyword evidence="3" id="KW-0444">Lipid biosynthesis</keyword>
<protein>
    <recommendedName>
        <fullName evidence="15">Fatty acid hydroxylase domain-containing protein</fullName>
    </recommendedName>
</protein>
<dbReference type="GO" id="GO:0016491">
    <property type="term" value="F:oxidoreductase activity"/>
    <property type="evidence" value="ECO:0007669"/>
    <property type="project" value="UniProtKB-KW"/>
</dbReference>
<keyword evidence="12 14" id="KW-0472">Membrane</keyword>
<evidence type="ECO:0000256" key="10">
    <source>
        <dbReference type="ARBA" id="ARBA00023002"/>
    </source>
</evidence>
<evidence type="ECO:0000256" key="8">
    <source>
        <dbReference type="ARBA" id="ARBA00022833"/>
    </source>
</evidence>
<evidence type="ECO:0000256" key="12">
    <source>
        <dbReference type="ARBA" id="ARBA00023136"/>
    </source>
</evidence>
<keyword evidence="8" id="KW-0862">Zinc</keyword>
<keyword evidence="7" id="KW-0276">Fatty acid metabolism</keyword>
<dbReference type="GO" id="GO:0046872">
    <property type="term" value="F:metal ion binding"/>
    <property type="evidence" value="ECO:0007669"/>
    <property type="project" value="UniProtKB-KW"/>
</dbReference>
<dbReference type="AlphaFoldDB" id="A0ABD0LE72"/>
<organism evidence="16 17">
    <name type="scientific">Batillaria attramentaria</name>
    <dbReference type="NCBI Taxonomy" id="370345"/>
    <lineage>
        <taxon>Eukaryota</taxon>
        <taxon>Metazoa</taxon>
        <taxon>Spiralia</taxon>
        <taxon>Lophotrochozoa</taxon>
        <taxon>Mollusca</taxon>
        <taxon>Gastropoda</taxon>
        <taxon>Caenogastropoda</taxon>
        <taxon>Sorbeoconcha</taxon>
        <taxon>Cerithioidea</taxon>
        <taxon>Batillariidae</taxon>
        <taxon>Batillaria</taxon>
    </lineage>
</organism>
<evidence type="ECO:0000256" key="3">
    <source>
        <dbReference type="ARBA" id="ARBA00022516"/>
    </source>
</evidence>
<evidence type="ECO:0000256" key="14">
    <source>
        <dbReference type="SAM" id="Phobius"/>
    </source>
</evidence>
<evidence type="ECO:0000256" key="5">
    <source>
        <dbReference type="ARBA" id="ARBA00022723"/>
    </source>
</evidence>
<evidence type="ECO:0000313" key="17">
    <source>
        <dbReference type="Proteomes" id="UP001519460"/>
    </source>
</evidence>
<evidence type="ECO:0000256" key="4">
    <source>
        <dbReference type="ARBA" id="ARBA00022692"/>
    </source>
</evidence>
<keyword evidence="5" id="KW-0479">Metal-binding</keyword>
<dbReference type="Proteomes" id="UP001519460">
    <property type="component" value="Unassembled WGS sequence"/>
</dbReference>
<evidence type="ECO:0000256" key="6">
    <source>
        <dbReference type="ARBA" id="ARBA00022824"/>
    </source>
</evidence>
<keyword evidence="13" id="KW-0275">Fatty acid biosynthesis</keyword>
<sequence>NGDSSTSSVHQFHNMQEDDLVDWNKPILGQVTKLGENYFTWVHQPVDTSLRLFHSDFVEFFSKCPWWMVPIVWVPVTIFLLYSAHAAMSTQSVVWNLFGTEFTVTSLWLLPLVGFGILLWTFCEYTIHRWLFHMSPPHNWPILVLLHFILHGQHHKSPMDRMRLVFPTVPASIFATAIYSAYSLISPAPVAQALFAGTLIGYMAYDLTHYYIHHGSPIPFYFASLKRYHVKHHFETQQLGFGISSKLWDYPFGTLIPDSD</sequence>
<evidence type="ECO:0000259" key="15">
    <source>
        <dbReference type="Pfam" id="PF04116"/>
    </source>
</evidence>
<proteinExistence type="predicted"/>
<keyword evidence="9 14" id="KW-1133">Transmembrane helix</keyword>
<feature type="transmembrane region" description="Helical" evidence="14">
    <location>
        <begin position="164"/>
        <end position="182"/>
    </location>
</feature>
<dbReference type="PANTHER" id="PTHR12863:SF1">
    <property type="entry name" value="FATTY ACID 2-HYDROXYLASE"/>
    <property type="match status" value="1"/>
</dbReference>
<name>A0ABD0LE72_9CAEN</name>
<comment type="subcellular location">
    <subcellularLocation>
        <location evidence="2">Endoplasmic reticulum membrane</location>
        <topology evidence="2">Multi-pass membrane protein</topology>
    </subcellularLocation>
</comment>
<dbReference type="EMBL" id="JACVVK020000056">
    <property type="protein sequence ID" value="KAK7497685.1"/>
    <property type="molecule type" value="Genomic_DNA"/>
</dbReference>
<keyword evidence="10" id="KW-0560">Oxidoreductase</keyword>
<keyword evidence="4 14" id="KW-0812">Transmembrane</keyword>
<feature type="transmembrane region" description="Helical" evidence="14">
    <location>
        <begin position="188"/>
        <end position="205"/>
    </location>
</feature>
<dbReference type="InterPro" id="IPR014430">
    <property type="entry name" value="Scs7"/>
</dbReference>
<comment type="cofactor">
    <cofactor evidence="1">
        <name>Zn(2+)</name>
        <dbReference type="ChEBI" id="CHEBI:29105"/>
    </cofactor>
</comment>
<keyword evidence="6" id="KW-0256">Endoplasmic reticulum</keyword>
<evidence type="ECO:0000313" key="16">
    <source>
        <dbReference type="EMBL" id="KAK7497685.1"/>
    </source>
</evidence>
<reference evidence="16 17" key="1">
    <citation type="journal article" date="2023" name="Sci. Data">
        <title>Genome assembly of the Korean intertidal mud-creeper Batillaria attramentaria.</title>
        <authorList>
            <person name="Patra A.K."/>
            <person name="Ho P.T."/>
            <person name="Jun S."/>
            <person name="Lee S.J."/>
            <person name="Kim Y."/>
            <person name="Won Y.J."/>
        </authorList>
    </citation>
    <scope>NUCLEOTIDE SEQUENCE [LARGE SCALE GENOMIC DNA]</scope>
    <source>
        <strain evidence="16">Wonlab-2016</strain>
    </source>
</reference>
<evidence type="ECO:0000256" key="9">
    <source>
        <dbReference type="ARBA" id="ARBA00022989"/>
    </source>
</evidence>
<dbReference type="GO" id="GO:0005789">
    <property type="term" value="C:endoplasmic reticulum membrane"/>
    <property type="evidence" value="ECO:0007669"/>
    <property type="project" value="UniProtKB-SubCell"/>
</dbReference>
<feature type="domain" description="Fatty acid hydroxylase" evidence="15">
    <location>
        <begin position="115"/>
        <end position="254"/>
    </location>
</feature>
<accession>A0ABD0LE72</accession>
<dbReference type="InterPro" id="IPR006694">
    <property type="entry name" value="Fatty_acid_hydroxylase"/>
</dbReference>
<keyword evidence="17" id="KW-1185">Reference proteome</keyword>
<evidence type="ECO:0000256" key="7">
    <source>
        <dbReference type="ARBA" id="ARBA00022832"/>
    </source>
</evidence>
<keyword evidence="11" id="KW-0443">Lipid metabolism</keyword>
<evidence type="ECO:0000256" key="13">
    <source>
        <dbReference type="ARBA" id="ARBA00023160"/>
    </source>
</evidence>
<gene>
    <name evidence="16" type="ORF">BaRGS_00011080</name>
</gene>
<dbReference type="GO" id="GO:0006633">
    <property type="term" value="P:fatty acid biosynthetic process"/>
    <property type="evidence" value="ECO:0007669"/>
    <property type="project" value="UniProtKB-KW"/>
</dbReference>
<feature type="non-terminal residue" evidence="16">
    <location>
        <position position="1"/>
    </location>
</feature>
<evidence type="ECO:0000256" key="2">
    <source>
        <dbReference type="ARBA" id="ARBA00004477"/>
    </source>
</evidence>
<dbReference type="Pfam" id="PF04116">
    <property type="entry name" value="FA_hydroxylase"/>
    <property type="match status" value="1"/>
</dbReference>
<evidence type="ECO:0000256" key="1">
    <source>
        <dbReference type="ARBA" id="ARBA00001947"/>
    </source>
</evidence>
<feature type="transmembrane region" description="Helical" evidence="14">
    <location>
        <begin position="66"/>
        <end position="88"/>
    </location>
</feature>
<dbReference type="PANTHER" id="PTHR12863">
    <property type="entry name" value="FATTY ACID HYDROXYLASE"/>
    <property type="match status" value="1"/>
</dbReference>
<evidence type="ECO:0000256" key="11">
    <source>
        <dbReference type="ARBA" id="ARBA00023098"/>
    </source>
</evidence>
<comment type="caution">
    <text evidence="16">The sequence shown here is derived from an EMBL/GenBank/DDBJ whole genome shotgun (WGS) entry which is preliminary data.</text>
</comment>